<evidence type="ECO:0000313" key="4">
    <source>
        <dbReference type="Proteomes" id="UP001596137"/>
    </source>
</evidence>
<feature type="region of interest" description="Disordered" evidence="1">
    <location>
        <begin position="179"/>
        <end position="202"/>
    </location>
</feature>
<name>A0ABW1NCL1_9ACTN</name>
<keyword evidence="4" id="KW-1185">Reference proteome</keyword>
<dbReference type="GO" id="GO:0032259">
    <property type="term" value="P:methylation"/>
    <property type="evidence" value="ECO:0007669"/>
    <property type="project" value="UniProtKB-KW"/>
</dbReference>
<comment type="caution">
    <text evidence="3">The sequence shown here is derived from an EMBL/GenBank/DDBJ whole genome shotgun (WGS) entry which is preliminary data.</text>
</comment>
<gene>
    <name evidence="3" type="ORF">ACFP1K_08065</name>
</gene>
<dbReference type="Pfam" id="PF13649">
    <property type="entry name" value="Methyltransf_25"/>
    <property type="match status" value="1"/>
</dbReference>
<dbReference type="GO" id="GO:0061542">
    <property type="term" value="F:3-demethylubiquinol 3-O-methyltransferase activity"/>
    <property type="evidence" value="ECO:0007669"/>
    <property type="project" value="UniProtKB-EC"/>
</dbReference>
<organism evidence="3 4">
    <name type="scientific">Sphaerisporangium aureirubrum</name>
    <dbReference type="NCBI Taxonomy" id="1544736"/>
    <lineage>
        <taxon>Bacteria</taxon>
        <taxon>Bacillati</taxon>
        <taxon>Actinomycetota</taxon>
        <taxon>Actinomycetes</taxon>
        <taxon>Streptosporangiales</taxon>
        <taxon>Streptosporangiaceae</taxon>
        <taxon>Sphaerisporangium</taxon>
    </lineage>
</organism>
<reference evidence="4" key="1">
    <citation type="journal article" date="2019" name="Int. J. Syst. Evol. Microbiol.">
        <title>The Global Catalogue of Microorganisms (GCM) 10K type strain sequencing project: providing services to taxonomists for standard genome sequencing and annotation.</title>
        <authorList>
            <consortium name="The Broad Institute Genomics Platform"/>
            <consortium name="The Broad Institute Genome Sequencing Center for Infectious Disease"/>
            <person name="Wu L."/>
            <person name="Ma J."/>
        </authorList>
    </citation>
    <scope>NUCLEOTIDE SEQUENCE [LARGE SCALE GENOMIC DNA]</scope>
    <source>
        <strain evidence="4">JCM 30346</strain>
    </source>
</reference>
<sequence>MEHGVEAEHFWENHYSGREQVWRGTPNALLVETVAGEPPGRALDLGCGEGGDAVWLATRGWQVTAVDISATALSRTAARAAGAGAGAGDRVTTERHDLARTFPGGTFDLVNAQYLHTPFDLPRARVLREAAHALNPGGLLLVVDHGSVLPWAWNPDADAHFPAPQDIFAELDLDPAHWRPERLDRPNRQATGPAGETATATDTVVAVRRLTGSVPA</sequence>
<evidence type="ECO:0000259" key="2">
    <source>
        <dbReference type="Pfam" id="PF13649"/>
    </source>
</evidence>
<keyword evidence="3" id="KW-0808">Transferase</keyword>
<evidence type="ECO:0000256" key="1">
    <source>
        <dbReference type="SAM" id="MobiDB-lite"/>
    </source>
</evidence>
<keyword evidence="3" id="KW-0489">Methyltransferase</keyword>
<dbReference type="InterPro" id="IPR029063">
    <property type="entry name" value="SAM-dependent_MTases_sf"/>
</dbReference>
<dbReference type="PANTHER" id="PTHR42912">
    <property type="entry name" value="METHYLTRANSFERASE"/>
    <property type="match status" value="1"/>
</dbReference>
<proteinExistence type="predicted"/>
<feature type="compositionally biased region" description="Low complexity" evidence="1">
    <location>
        <begin position="190"/>
        <end position="202"/>
    </location>
</feature>
<dbReference type="Gene3D" id="3.40.50.150">
    <property type="entry name" value="Vaccinia Virus protein VP39"/>
    <property type="match status" value="1"/>
</dbReference>
<dbReference type="EC" id="2.1.1.64" evidence="3"/>
<dbReference type="RefSeq" id="WP_380748593.1">
    <property type="nucleotide sequence ID" value="NZ_JBHSRF010000007.1"/>
</dbReference>
<dbReference type="InterPro" id="IPR041698">
    <property type="entry name" value="Methyltransf_25"/>
</dbReference>
<dbReference type="GO" id="GO:0102208">
    <property type="term" value="F:2-polyprenyl-6-hydroxyphenol methylase activity"/>
    <property type="evidence" value="ECO:0007669"/>
    <property type="project" value="UniProtKB-EC"/>
</dbReference>
<dbReference type="Proteomes" id="UP001596137">
    <property type="component" value="Unassembled WGS sequence"/>
</dbReference>
<dbReference type="InterPro" id="IPR050508">
    <property type="entry name" value="Methyltransf_Superfamily"/>
</dbReference>
<dbReference type="EMBL" id="JBHSRF010000007">
    <property type="protein sequence ID" value="MFC6081114.1"/>
    <property type="molecule type" value="Genomic_DNA"/>
</dbReference>
<feature type="domain" description="Methyltransferase" evidence="2">
    <location>
        <begin position="43"/>
        <end position="138"/>
    </location>
</feature>
<accession>A0ABW1NCL1</accession>
<dbReference type="CDD" id="cd02440">
    <property type="entry name" value="AdoMet_MTases"/>
    <property type="match status" value="1"/>
</dbReference>
<dbReference type="SUPFAM" id="SSF53335">
    <property type="entry name" value="S-adenosyl-L-methionine-dependent methyltransferases"/>
    <property type="match status" value="1"/>
</dbReference>
<protein>
    <submittedName>
        <fullName evidence="3">Class I SAM-dependent methyltransferase</fullName>
        <ecNumber evidence="3">2.1.1.222</ecNumber>
        <ecNumber evidence="3">2.1.1.64</ecNumber>
    </submittedName>
</protein>
<evidence type="ECO:0000313" key="3">
    <source>
        <dbReference type="EMBL" id="MFC6081114.1"/>
    </source>
</evidence>
<dbReference type="EC" id="2.1.1.222" evidence="3"/>